<comment type="similarity">
    <text evidence="1 6">Belongs to the universal ribosomal protein uL4 family.</text>
</comment>
<evidence type="ECO:0000256" key="4">
    <source>
        <dbReference type="ARBA" id="ARBA00023274"/>
    </source>
</evidence>
<keyword evidence="4 6" id="KW-0687">Ribonucleoprotein</keyword>
<keyword evidence="9" id="KW-1185">Reference proteome</keyword>
<dbReference type="GO" id="GO:1990904">
    <property type="term" value="C:ribonucleoprotein complex"/>
    <property type="evidence" value="ECO:0007669"/>
    <property type="project" value="UniProtKB-KW"/>
</dbReference>
<evidence type="ECO:0000256" key="5">
    <source>
        <dbReference type="ARBA" id="ARBA00035244"/>
    </source>
</evidence>
<dbReference type="HAMAP" id="MF_01328_B">
    <property type="entry name" value="Ribosomal_uL4_B"/>
    <property type="match status" value="1"/>
</dbReference>
<dbReference type="OrthoDB" id="9803201at2"/>
<organism evidence="8 9">
    <name type="scientific">Butyrivibrio fibrisolvens DSM 3071</name>
    <dbReference type="NCBI Taxonomy" id="1121131"/>
    <lineage>
        <taxon>Bacteria</taxon>
        <taxon>Bacillati</taxon>
        <taxon>Bacillota</taxon>
        <taxon>Clostridia</taxon>
        <taxon>Lachnospirales</taxon>
        <taxon>Lachnospiraceae</taxon>
        <taxon>Butyrivibrio</taxon>
    </lineage>
</organism>
<reference evidence="9" key="1">
    <citation type="submission" date="2016-11" db="EMBL/GenBank/DDBJ databases">
        <authorList>
            <person name="Varghese N."/>
            <person name="Submissions S."/>
        </authorList>
    </citation>
    <scope>NUCLEOTIDE SEQUENCE [LARGE SCALE GENOMIC DNA]</scope>
    <source>
        <strain evidence="9">DSM 3071</strain>
    </source>
</reference>
<dbReference type="Gene3D" id="3.40.1370.10">
    <property type="match status" value="1"/>
</dbReference>
<dbReference type="NCBIfam" id="TIGR03953">
    <property type="entry name" value="rplD_bact"/>
    <property type="match status" value="1"/>
</dbReference>
<evidence type="ECO:0000313" key="9">
    <source>
        <dbReference type="Proteomes" id="UP000184278"/>
    </source>
</evidence>
<dbReference type="GeneID" id="89511215"/>
<evidence type="ECO:0000256" key="1">
    <source>
        <dbReference type="ARBA" id="ARBA00010528"/>
    </source>
</evidence>
<dbReference type="RefSeq" id="WP_073388385.1">
    <property type="nucleotide sequence ID" value="NZ_FQXK01000022.1"/>
</dbReference>
<dbReference type="GO" id="GO:0005840">
    <property type="term" value="C:ribosome"/>
    <property type="evidence" value="ECO:0007669"/>
    <property type="project" value="UniProtKB-KW"/>
</dbReference>
<keyword evidence="6" id="KW-0694">RNA-binding</keyword>
<keyword evidence="6" id="KW-0699">rRNA-binding</keyword>
<proteinExistence type="inferred from homology"/>
<dbReference type="SUPFAM" id="SSF52166">
    <property type="entry name" value="Ribosomal protein L4"/>
    <property type="match status" value="1"/>
</dbReference>
<keyword evidence="3 6" id="KW-0689">Ribosomal protein</keyword>
<dbReference type="Pfam" id="PF00573">
    <property type="entry name" value="Ribosomal_L4"/>
    <property type="match status" value="1"/>
</dbReference>
<dbReference type="PANTHER" id="PTHR10746">
    <property type="entry name" value="50S RIBOSOMAL PROTEIN L4"/>
    <property type="match status" value="1"/>
</dbReference>
<comment type="subunit">
    <text evidence="2 6">Part of the 50S ribosomal subunit.</text>
</comment>
<dbReference type="InterPro" id="IPR013005">
    <property type="entry name" value="Ribosomal_uL4-like"/>
</dbReference>
<protein>
    <recommendedName>
        <fullName evidence="5 6">Large ribosomal subunit protein uL4</fullName>
    </recommendedName>
</protein>
<dbReference type="PANTHER" id="PTHR10746:SF6">
    <property type="entry name" value="LARGE RIBOSOMAL SUBUNIT PROTEIN UL4M"/>
    <property type="match status" value="1"/>
</dbReference>
<evidence type="ECO:0000256" key="3">
    <source>
        <dbReference type="ARBA" id="ARBA00022980"/>
    </source>
</evidence>
<dbReference type="GO" id="GO:0006412">
    <property type="term" value="P:translation"/>
    <property type="evidence" value="ECO:0007669"/>
    <property type="project" value="UniProtKB-UniRule"/>
</dbReference>
<comment type="function">
    <text evidence="6">One of the primary rRNA binding proteins, this protein initially binds near the 5'-end of the 23S rRNA. It is important during the early stages of 50S assembly. It makes multiple contacts with different domains of the 23S rRNA in the assembled 50S subunit and ribosome.</text>
</comment>
<evidence type="ECO:0000256" key="7">
    <source>
        <dbReference type="SAM" id="MobiDB-lite"/>
    </source>
</evidence>
<evidence type="ECO:0000256" key="6">
    <source>
        <dbReference type="HAMAP-Rule" id="MF_01328"/>
    </source>
</evidence>
<name>A0A1M5ZRQ2_BUTFI</name>
<dbReference type="EMBL" id="FQXK01000022">
    <property type="protein sequence ID" value="SHI27005.1"/>
    <property type="molecule type" value="Genomic_DNA"/>
</dbReference>
<comment type="function">
    <text evidence="6">Forms part of the polypeptide exit tunnel.</text>
</comment>
<sequence>MANVSVLNMEGKEVGKIDLNDAVFGVDVNEHLVHLAVVQYLANNRQGTQKAKTRSEVSGGGRKPWRQKGTGHARQGSTRSPQWTGGGVVFAPVPRDYSFKMNKKEKQAALKSALTDKVESGNIVVLDELKFDEIKTKKFAEVMANINVDRKALVVLADNDQNVVLSARNFAQAKTMQANLLNVYDIVNAKTLVLTKDAVSKIEEVYA</sequence>
<dbReference type="STRING" id="1121131.SAMN02745229_02583"/>
<dbReference type="Proteomes" id="UP000184278">
    <property type="component" value="Unassembled WGS sequence"/>
</dbReference>
<accession>A0A1M5ZRQ2</accession>
<feature type="region of interest" description="Disordered" evidence="7">
    <location>
        <begin position="47"/>
        <end position="85"/>
    </location>
</feature>
<gene>
    <name evidence="6" type="primary">rplD</name>
    <name evidence="8" type="ORF">SAMN02745229_02583</name>
</gene>
<dbReference type="GO" id="GO:0019843">
    <property type="term" value="F:rRNA binding"/>
    <property type="evidence" value="ECO:0007669"/>
    <property type="project" value="UniProtKB-UniRule"/>
</dbReference>
<evidence type="ECO:0000256" key="2">
    <source>
        <dbReference type="ARBA" id="ARBA00011838"/>
    </source>
</evidence>
<dbReference type="GO" id="GO:0003735">
    <property type="term" value="F:structural constituent of ribosome"/>
    <property type="evidence" value="ECO:0007669"/>
    <property type="project" value="InterPro"/>
</dbReference>
<dbReference type="InterPro" id="IPR023574">
    <property type="entry name" value="Ribosomal_uL4_dom_sf"/>
</dbReference>
<evidence type="ECO:0000313" key="8">
    <source>
        <dbReference type="EMBL" id="SHI27005.1"/>
    </source>
</evidence>
<dbReference type="AlphaFoldDB" id="A0A1M5ZRQ2"/>
<dbReference type="InterPro" id="IPR002136">
    <property type="entry name" value="Ribosomal_uL4"/>
</dbReference>